<feature type="region of interest" description="Disordered" evidence="1">
    <location>
        <begin position="95"/>
        <end position="115"/>
    </location>
</feature>
<comment type="caution">
    <text evidence="2">The sequence shown here is derived from an EMBL/GenBank/DDBJ whole genome shotgun (WGS) entry which is preliminary data.</text>
</comment>
<proteinExistence type="predicted"/>
<gene>
    <name evidence="2" type="ORF">Prum_061870</name>
</gene>
<sequence>MVDVPHRADVEVRLGTHELAFGHGETPQGEKERKYGTLEQPRERGQLSSRTVVAHAAAAAGRLVPAGRAKPTWANMTITVAVNADASNGISVVQTRGGEPLPRLPAPVWDSRQVS</sequence>
<reference evidence="2 3" key="1">
    <citation type="submission" date="2020-03" db="EMBL/GenBank/DDBJ databases">
        <title>Whole genome shotgun sequence of Phytohabitans rumicis NBRC 108638.</title>
        <authorList>
            <person name="Komaki H."/>
            <person name="Tamura T."/>
        </authorList>
    </citation>
    <scope>NUCLEOTIDE SEQUENCE [LARGE SCALE GENOMIC DNA]</scope>
    <source>
        <strain evidence="2 3">NBRC 108638</strain>
    </source>
</reference>
<accession>A0A6V8LIT4</accession>
<keyword evidence="3" id="KW-1185">Reference proteome</keyword>
<protein>
    <submittedName>
        <fullName evidence="2">Uncharacterized protein</fullName>
    </submittedName>
</protein>
<reference evidence="2 3" key="2">
    <citation type="submission" date="2020-03" db="EMBL/GenBank/DDBJ databases">
        <authorList>
            <person name="Ichikawa N."/>
            <person name="Kimura A."/>
            <person name="Kitahashi Y."/>
            <person name="Uohara A."/>
        </authorList>
    </citation>
    <scope>NUCLEOTIDE SEQUENCE [LARGE SCALE GENOMIC DNA]</scope>
    <source>
        <strain evidence="2 3">NBRC 108638</strain>
    </source>
</reference>
<name>A0A6V8LIT4_9ACTN</name>
<evidence type="ECO:0000313" key="2">
    <source>
        <dbReference type="EMBL" id="GFJ92545.1"/>
    </source>
</evidence>
<dbReference type="AlphaFoldDB" id="A0A6V8LIT4"/>
<organism evidence="2 3">
    <name type="scientific">Phytohabitans rumicis</name>
    <dbReference type="NCBI Taxonomy" id="1076125"/>
    <lineage>
        <taxon>Bacteria</taxon>
        <taxon>Bacillati</taxon>
        <taxon>Actinomycetota</taxon>
        <taxon>Actinomycetes</taxon>
        <taxon>Micromonosporales</taxon>
        <taxon>Micromonosporaceae</taxon>
    </lineage>
</organism>
<evidence type="ECO:0000256" key="1">
    <source>
        <dbReference type="SAM" id="MobiDB-lite"/>
    </source>
</evidence>
<dbReference type="Proteomes" id="UP000482960">
    <property type="component" value="Unassembled WGS sequence"/>
</dbReference>
<evidence type="ECO:0000313" key="3">
    <source>
        <dbReference type="Proteomes" id="UP000482960"/>
    </source>
</evidence>
<feature type="region of interest" description="Disordered" evidence="1">
    <location>
        <begin position="16"/>
        <end position="49"/>
    </location>
</feature>
<feature type="compositionally biased region" description="Basic and acidic residues" evidence="1">
    <location>
        <begin position="28"/>
        <end position="45"/>
    </location>
</feature>
<dbReference type="EMBL" id="BLPG01000001">
    <property type="protein sequence ID" value="GFJ92545.1"/>
    <property type="molecule type" value="Genomic_DNA"/>
</dbReference>